<dbReference type="GeneID" id="109478420"/>
<feature type="compositionally biased region" description="Basic and acidic residues" evidence="4">
    <location>
        <begin position="554"/>
        <end position="567"/>
    </location>
</feature>
<gene>
    <name evidence="8" type="primary">LOC109478420</name>
</gene>
<feature type="region of interest" description="Disordered" evidence="4">
    <location>
        <begin position="507"/>
        <end position="583"/>
    </location>
</feature>
<accession>A0A6P4ZND1</accession>
<feature type="compositionally biased region" description="Polar residues" evidence="4">
    <location>
        <begin position="821"/>
        <end position="862"/>
    </location>
</feature>
<comment type="caution">
    <text evidence="3">Lacks conserved residue(s) required for the propagation of feature annotation.</text>
</comment>
<reference evidence="8" key="1">
    <citation type="submission" date="2025-08" db="UniProtKB">
        <authorList>
            <consortium name="RefSeq"/>
        </authorList>
    </citation>
    <scope>IDENTIFICATION</scope>
    <source>
        <tissue evidence="8">Gonad</tissue>
    </source>
</reference>
<feature type="compositionally biased region" description="Polar residues" evidence="4">
    <location>
        <begin position="915"/>
        <end position="992"/>
    </location>
</feature>
<sequence length="1038" mass="114569">CVSGNYSRFPCASLYAYITRHRNPLHTARERKMYVFTVCGFLLLQHTLWFAMTEAAGPANLTRASRIKRAPLYSCGGALLAGWGNITSPDFPMEYPQHARCHWTVEPRDLSRAILLSFESFDVESDRVCSYDSLFVIRDKAENSTYCNGNEPPPEGLVGRHFDLTFRSDGYQQHNKGFLISYSPVDNLDSTTVSTVALGKTWAQRPTEVLKGTTDEPPTTARLIGSMFTVTNKGTYTDRNIYTRNDSNVPNTTVPFTTQQLLYTTRTPVLYNTTSPVFPTPTHWPKHHTNNTLSVTHYTHHAVHGQSTPYIQNVSTWITDAPTVASGVSTDRPGNPELSTVPSRMFTAKETIVGGIVIGLVPLSCAVVLLALYLRRTRERDSAAAIIQAITFMDETIIKMEESVASEEAEKDDVQPPDSTGELRGHTCPGGGDNTPDDMAKSVDTQPKPCQDHASNGEASSPAVSETQLITKDAVVQSAHTAATCSDEWMSYHPISNKMKINVKHEKVNNRSSLAGNDRPDETERERIQTNGQAASPNDQHRPEGDRAAVSPTPREELGGTTRDKAKTSRGAEQVKEMSRMFKDDEEDELCRCSSLPRPMLHSQPPGKLSTDKLGMFDSSLGRSNSSSSSDTSLNCLSFEDGSKLCREWSFSTIPLTSCKGACGGHNKCRVSNSEGLYGTPRRLSTRGYPDGKEDVLSKKLDPPLPAKVYQRNVYTKTTVSDKVSLPNGDIEEHVTVSSEEDYTSLTSHDSVEEDVSISIHHKTTEIVKLFDGGRGSPEVTELVDRYRTFDEKSRSTIERQTTTEKRSFPTSPKQGCSKATGHQSEHTSATLDQSEHASITQTLTQDTGVTQTPECKNTTGDSPHAETSKVVKKVVKFKFPPSREQLLEQKSRLRKVVVPEKARSDTGIHDSRPIRNTSTTLDQSEHTSTTGDQSGHTSTTLDQSEHTSTTLDQSGHTPATLDQSEHASITQTLTQDTGVTQTPQYKHTTGDSPHAETSKVVKKVVKFKFPPSREQLLEQKSRLRKVVVPEKGHKKSN</sequence>
<feature type="non-terminal residue" evidence="8">
    <location>
        <position position="1"/>
    </location>
</feature>
<dbReference type="OrthoDB" id="10035084at2759"/>
<evidence type="ECO:0000256" key="4">
    <source>
        <dbReference type="SAM" id="MobiDB-lite"/>
    </source>
</evidence>
<feature type="compositionally biased region" description="Polar residues" evidence="4">
    <location>
        <begin position="529"/>
        <end position="538"/>
    </location>
</feature>
<feature type="domain" description="CUB" evidence="6">
    <location>
        <begin position="75"/>
        <end position="185"/>
    </location>
</feature>
<keyword evidence="5" id="KW-0472">Membrane</keyword>
<organism evidence="7 8">
    <name type="scientific">Branchiostoma belcheri</name>
    <name type="common">Amphioxus</name>
    <dbReference type="NCBI Taxonomy" id="7741"/>
    <lineage>
        <taxon>Eukaryota</taxon>
        <taxon>Metazoa</taxon>
        <taxon>Chordata</taxon>
        <taxon>Cephalochordata</taxon>
        <taxon>Leptocardii</taxon>
        <taxon>Amphioxiformes</taxon>
        <taxon>Branchiostomatidae</taxon>
        <taxon>Branchiostoma</taxon>
    </lineage>
</organism>
<dbReference type="RefSeq" id="XP_019635509.1">
    <property type="nucleotide sequence ID" value="XM_019779950.1"/>
</dbReference>
<dbReference type="InterPro" id="IPR035914">
    <property type="entry name" value="Sperma_CUB_dom_sf"/>
</dbReference>
<keyword evidence="1" id="KW-0677">Repeat</keyword>
<keyword evidence="2" id="KW-1015">Disulfide bond</keyword>
<feature type="region of interest" description="Disordered" evidence="4">
    <location>
        <begin position="404"/>
        <end position="465"/>
    </location>
</feature>
<dbReference type="CDD" id="cd00041">
    <property type="entry name" value="CUB"/>
    <property type="match status" value="1"/>
</dbReference>
<dbReference type="PROSITE" id="PS01180">
    <property type="entry name" value="CUB"/>
    <property type="match status" value="1"/>
</dbReference>
<evidence type="ECO:0000256" key="3">
    <source>
        <dbReference type="PROSITE-ProRule" id="PRU00059"/>
    </source>
</evidence>
<dbReference type="Proteomes" id="UP000515135">
    <property type="component" value="Unplaced"/>
</dbReference>
<evidence type="ECO:0000256" key="1">
    <source>
        <dbReference type="ARBA" id="ARBA00022737"/>
    </source>
</evidence>
<evidence type="ECO:0000259" key="6">
    <source>
        <dbReference type="PROSITE" id="PS01180"/>
    </source>
</evidence>
<feature type="compositionally biased region" description="Polar residues" evidence="4">
    <location>
        <begin position="453"/>
        <end position="465"/>
    </location>
</feature>
<keyword evidence="5" id="KW-0812">Transmembrane</keyword>
<evidence type="ECO:0000313" key="8">
    <source>
        <dbReference type="RefSeq" id="XP_019635509.1"/>
    </source>
</evidence>
<dbReference type="SMART" id="SM00042">
    <property type="entry name" value="CUB"/>
    <property type="match status" value="1"/>
</dbReference>
<dbReference type="PANTHER" id="PTHR24251">
    <property type="entry name" value="OVOCHYMASE-RELATED"/>
    <property type="match status" value="1"/>
</dbReference>
<dbReference type="KEGG" id="bbel:109478420"/>
<keyword evidence="5" id="KW-1133">Transmembrane helix</keyword>
<evidence type="ECO:0000313" key="7">
    <source>
        <dbReference type="Proteomes" id="UP000515135"/>
    </source>
</evidence>
<feature type="compositionally biased region" description="Basic and acidic residues" evidence="4">
    <location>
        <begin position="573"/>
        <end position="583"/>
    </location>
</feature>
<feature type="region of interest" description="Disordered" evidence="4">
    <location>
        <begin position="792"/>
        <end position="869"/>
    </location>
</feature>
<feature type="compositionally biased region" description="Basic and acidic residues" evidence="4">
    <location>
        <begin position="792"/>
        <end position="808"/>
    </location>
</feature>
<dbReference type="Gene3D" id="2.60.120.290">
    <property type="entry name" value="Spermadhesin, CUB domain"/>
    <property type="match status" value="1"/>
</dbReference>
<feature type="compositionally biased region" description="Basic and acidic residues" evidence="4">
    <location>
        <begin position="518"/>
        <end position="528"/>
    </location>
</feature>
<dbReference type="AlphaFoldDB" id="A0A6P4ZND1"/>
<evidence type="ECO:0000256" key="2">
    <source>
        <dbReference type="ARBA" id="ARBA00023157"/>
    </source>
</evidence>
<dbReference type="Pfam" id="PF00431">
    <property type="entry name" value="CUB"/>
    <property type="match status" value="1"/>
</dbReference>
<dbReference type="InterPro" id="IPR000859">
    <property type="entry name" value="CUB_dom"/>
</dbReference>
<proteinExistence type="predicted"/>
<feature type="region of interest" description="Disordered" evidence="4">
    <location>
        <begin position="899"/>
        <end position="1000"/>
    </location>
</feature>
<keyword evidence="7" id="KW-1185">Reference proteome</keyword>
<name>A0A6P4ZND1_BRABE</name>
<feature type="transmembrane region" description="Helical" evidence="5">
    <location>
        <begin position="352"/>
        <end position="374"/>
    </location>
</feature>
<feature type="compositionally biased region" description="Basic and acidic residues" evidence="4">
    <location>
        <begin position="899"/>
        <end position="914"/>
    </location>
</feature>
<dbReference type="SUPFAM" id="SSF49854">
    <property type="entry name" value="Spermadhesin, CUB domain"/>
    <property type="match status" value="1"/>
</dbReference>
<evidence type="ECO:0000256" key="5">
    <source>
        <dbReference type="SAM" id="Phobius"/>
    </source>
</evidence>
<protein>
    <submittedName>
        <fullName evidence="8">Uncharacterized protein LOC109478420</fullName>
    </submittedName>
</protein>